<protein>
    <submittedName>
        <fullName evidence="2">Uncharacterized protein</fullName>
    </submittedName>
</protein>
<dbReference type="AlphaFoldDB" id="A0A174L206"/>
<name>A0A174L206_9FIRM</name>
<evidence type="ECO:0000256" key="1">
    <source>
        <dbReference type="SAM" id="Phobius"/>
    </source>
</evidence>
<organism evidence="2 3">
    <name type="scientific">Fusicatenibacter saccharivorans</name>
    <dbReference type="NCBI Taxonomy" id="1150298"/>
    <lineage>
        <taxon>Bacteria</taxon>
        <taxon>Bacillati</taxon>
        <taxon>Bacillota</taxon>
        <taxon>Clostridia</taxon>
        <taxon>Lachnospirales</taxon>
        <taxon>Lachnospiraceae</taxon>
        <taxon>Fusicatenibacter</taxon>
    </lineage>
</organism>
<keyword evidence="1" id="KW-0472">Membrane</keyword>
<sequence length="261" mass="31201">MVQDKSFRCSLFYHIVRTKRQVISNCFSVFPSRYRCYQCIFCIDQLSVSVFIFLVIRCINIFSCIDIKFCTLQVSFFINKILLESGQHLTFFIDRQLSFYRMVLVIYRNNGISAFRIHLVCCVCIHCNLYIILVDCVPFRCVDFLNSVMSDLQILRHDQISLAVRKIGLVSSCHWVSCYLLHILLVVQVIYLKFCSCNQYRFLCFIVFFHDFQFCLKLFIQKHSPDLWLVWMMFCDIHFKIIDWLVIVRCCSFTHYIASKW</sequence>
<keyword evidence="1" id="KW-0812">Transmembrane</keyword>
<dbReference type="EMBL" id="CZAL01000006">
    <property type="protein sequence ID" value="CUP18232.1"/>
    <property type="molecule type" value="Genomic_DNA"/>
</dbReference>
<keyword evidence="1" id="KW-1133">Transmembrane helix</keyword>
<feature type="transmembrane region" description="Helical" evidence="1">
    <location>
        <begin position="175"/>
        <end position="194"/>
    </location>
</feature>
<evidence type="ECO:0000313" key="2">
    <source>
        <dbReference type="EMBL" id="CUP18232.1"/>
    </source>
</evidence>
<accession>A0A174L206</accession>
<evidence type="ECO:0000313" key="3">
    <source>
        <dbReference type="Proteomes" id="UP000095709"/>
    </source>
</evidence>
<reference evidence="2 3" key="1">
    <citation type="submission" date="2015-09" db="EMBL/GenBank/DDBJ databases">
        <authorList>
            <consortium name="Pathogen Informatics"/>
        </authorList>
    </citation>
    <scope>NUCLEOTIDE SEQUENCE [LARGE SCALE GENOMIC DNA]</scope>
    <source>
        <strain evidence="2 3">2789STDY5834885</strain>
    </source>
</reference>
<gene>
    <name evidence="2" type="ORF">ERS852498_01435</name>
</gene>
<proteinExistence type="predicted"/>
<dbReference type="Proteomes" id="UP000095709">
    <property type="component" value="Unassembled WGS sequence"/>
</dbReference>